<proteinExistence type="predicted"/>
<evidence type="ECO:0000313" key="2">
    <source>
        <dbReference type="EMBL" id="ROJ62449.1"/>
    </source>
</evidence>
<gene>
    <name evidence="2" type="ORF">DPX16_21435</name>
</gene>
<organism evidence="2 3">
    <name type="scientific">Anabarilius grahami</name>
    <name type="common">Kanglang fish</name>
    <name type="synonym">Barilius grahami</name>
    <dbReference type="NCBI Taxonomy" id="495550"/>
    <lineage>
        <taxon>Eukaryota</taxon>
        <taxon>Metazoa</taxon>
        <taxon>Chordata</taxon>
        <taxon>Craniata</taxon>
        <taxon>Vertebrata</taxon>
        <taxon>Euteleostomi</taxon>
        <taxon>Actinopterygii</taxon>
        <taxon>Neopterygii</taxon>
        <taxon>Teleostei</taxon>
        <taxon>Ostariophysi</taxon>
        <taxon>Cypriniformes</taxon>
        <taxon>Xenocyprididae</taxon>
        <taxon>Xenocypridinae</taxon>
        <taxon>Xenocypridinae incertae sedis</taxon>
        <taxon>Anabarilius</taxon>
    </lineage>
</organism>
<sequence>MLLYLPLVPYDRQSPERLMPASQRTHPRTGSEQMTSSERRSACGVPPKWEVLQSGETGQEQVVGPSSVPALSPEASPAPASPQLSAPSSASTVVAQHQQSSSGSRKRPSIRCDCSQELVKLEKE</sequence>
<accession>A0A3N0XUF1</accession>
<protein>
    <submittedName>
        <fullName evidence="2">Uncharacterized protein</fullName>
    </submittedName>
</protein>
<evidence type="ECO:0000256" key="1">
    <source>
        <dbReference type="SAM" id="MobiDB-lite"/>
    </source>
</evidence>
<feature type="region of interest" description="Disordered" evidence="1">
    <location>
        <begin position="1"/>
        <end position="124"/>
    </location>
</feature>
<feature type="compositionally biased region" description="Low complexity" evidence="1">
    <location>
        <begin position="65"/>
        <end position="91"/>
    </location>
</feature>
<evidence type="ECO:0000313" key="3">
    <source>
        <dbReference type="Proteomes" id="UP000281406"/>
    </source>
</evidence>
<feature type="compositionally biased region" description="Polar residues" evidence="1">
    <location>
        <begin position="22"/>
        <end position="36"/>
    </location>
</feature>
<name>A0A3N0XUF1_ANAGA</name>
<dbReference type="AlphaFoldDB" id="A0A3N0XUF1"/>
<feature type="compositionally biased region" description="Polar residues" evidence="1">
    <location>
        <begin position="92"/>
        <end position="103"/>
    </location>
</feature>
<comment type="caution">
    <text evidence="2">The sequence shown here is derived from an EMBL/GenBank/DDBJ whole genome shotgun (WGS) entry which is preliminary data.</text>
</comment>
<dbReference type="EMBL" id="RJVU01059915">
    <property type="protein sequence ID" value="ROJ62449.1"/>
    <property type="molecule type" value="Genomic_DNA"/>
</dbReference>
<dbReference type="Proteomes" id="UP000281406">
    <property type="component" value="Unassembled WGS sequence"/>
</dbReference>
<keyword evidence="3" id="KW-1185">Reference proteome</keyword>
<reference evidence="2 3" key="1">
    <citation type="submission" date="2018-10" db="EMBL/GenBank/DDBJ databases">
        <title>Genome assembly for a Yunnan-Guizhou Plateau 3E fish, Anabarilius grahami (Regan), and its evolutionary and genetic applications.</title>
        <authorList>
            <person name="Jiang W."/>
        </authorList>
    </citation>
    <scope>NUCLEOTIDE SEQUENCE [LARGE SCALE GENOMIC DNA]</scope>
    <source>
        <strain evidence="2">AG-KIZ</strain>
        <tissue evidence="2">Muscle</tissue>
    </source>
</reference>